<dbReference type="SFLD" id="SFLDG01129">
    <property type="entry name" value="C1.5:_HAD__Beta-PGM__Phosphata"/>
    <property type="match status" value="1"/>
</dbReference>
<dbReference type="FunFam" id="1.10.150.240:FF:000001">
    <property type="entry name" value="Haloacid dehalogenase-like hydrolase domain"/>
    <property type="match status" value="1"/>
</dbReference>
<dbReference type="SFLD" id="SFLDS00003">
    <property type="entry name" value="Haloacid_Dehalogenase"/>
    <property type="match status" value="1"/>
</dbReference>
<dbReference type="Pfam" id="PF00702">
    <property type="entry name" value="Hydrolase"/>
    <property type="match status" value="1"/>
</dbReference>
<dbReference type="Gene3D" id="1.10.150.240">
    <property type="entry name" value="Putative phosphatase, domain 2"/>
    <property type="match status" value="1"/>
</dbReference>
<evidence type="ECO:0000313" key="1">
    <source>
        <dbReference type="EMBL" id="CDZ98453.1"/>
    </source>
</evidence>
<dbReference type="InterPro" id="IPR023214">
    <property type="entry name" value="HAD_sf"/>
</dbReference>
<dbReference type="GO" id="GO:0016791">
    <property type="term" value="F:phosphatase activity"/>
    <property type="evidence" value="ECO:0007669"/>
    <property type="project" value="TreeGrafter"/>
</dbReference>
<dbReference type="InterPro" id="IPR036412">
    <property type="entry name" value="HAD-like_sf"/>
</dbReference>
<dbReference type="InterPro" id="IPR023198">
    <property type="entry name" value="PGP-like_dom2"/>
</dbReference>
<dbReference type="PANTHER" id="PTHR18901:SF38">
    <property type="entry name" value="PSEUDOURIDINE-5'-PHOSPHATASE"/>
    <property type="match status" value="1"/>
</dbReference>
<accession>A0A0F7SLB3</accession>
<dbReference type="EMBL" id="LN483345">
    <property type="protein sequence ID" value="CDZ98453.1"/>
    <property type="molecule type" value="Genomic_DNA"/>
</dbReference>
<name>A0A0F7SLB3_PHARH</name>
<dbReference type="PANTHER" id="PTHR18901">
    <property type="entry name" value="2-DEOXYGLUCOSE-6-PHOSPHATE PHOSPHATASE 2"/>
    <property type="match status" value="1"/>
</dbReference>
<dbReference type="AlphaFoldDB" id="A0A0F7SLB3"/>
<reference evidence="1" key="1">
    <citation type="submission" date="2014-08" db="EMBL/GenBank/DDBJ databases">
        <authorList>
            <person name="Sharma Rahul"/>
            <person name="Thines Marco"/>
        </authorList>
    </citation>
    <scope>NUCLEOTIDE SEQUENCE</scope>
</reference>
<proteinExistence type="predicted"/>
<sequence length="258" mass="28067">MSNEEKQQIDYVIFDMDGTLIDTETIYTKVTNDILARYGQTMSWSIKSGLMGLPALASAQKLFSCYPEGTFPPEYTPEAYLDERIRLQDAAFRVVQPLPGAVKLIEDLRDSGIPMALATGSTIEGVKTKTSHLPLFEHFHPHVLTSDSPPVAPSTEPTRGKPAPDIFLAAARSLGFDVGVNESEGVSEQEKAVRKRGLVFEDALPGVQAALRAGMNVCWIPDPELLAFNSGASEGAHQVLTSLEEFDLARWGLGSSKD</sequence>
<dbReference type="SUPFAM" id="SSF56784">
    <property type="entry name" value="HAD-like"/>
    <property type="match status" value="1"/>
</dbReference>
<protein>
    <submittedName>
        <fullName evidence="1">Predicted haloacid-halidohydrolase and related hydrolases</fullName>
    </submittedName>
</protein>
<organism evidence="1">
    <name type="scientific">Phaffia rhodozyma</name>
    <name type="common">Yeast</name>
    <name type="synonym">Xanthophyllomyces dendrorhous</name>
    <dbReference type="NCBI Taxonomy" id="264483"/>
    <lineage>
        <taxon>Eukaryota</taxon>
        <taxon>Fungi</taxon>
        <taxon>Dikarya</taxon>
        <taxon>Basidiomycota</taxon>
        <taxon>Agaricomycotina</taxon>
        <taxon>Tremellomycetes</taxon>
        <taxon>Cystofilobasidiales</taxon>
        <taxon>Mrakiaceae</taxon>
        <taxon>Phaffia</taxon>
    </lineage>
</organism>
<dbReference type="Gene3D" id="3.40.50.1000">
    <property type="entry name" value="HAD superfamily/HAD-like"/>
    <property type="match status" value="1"/>
</dbReference>
<keyword evidence="1" id="KW-0378">Hydrolase</keyword>